<comment type="caution">
    <text evidence="3">The sequence shown here is derived from an EMBL/GenBank/DDBJ whole genome shotgun (WGS) entry which is preliminary data.</text>
</comment>
<evidence type="ECO:0000256" key="1">
    <source>
        <dbReference type="SAM" id="MobiDB-lite"/>
    </source>
</evidence>
<feature type="signal peptide" evidence="2">
    <location>
        <begin position="1"/>
        <end position="25"/>
    </location>
</feature>
<organism evidence="3 4">
    <name type="scientific">Nocardiopsis alborubida</name>
    <dbReference type="NCBI Taxonomy" id="146802"/>
    <lineage>
        <taxon>Bacteria</taxon>
        <taxon>Bacillati</taxon>
        <taxon>Actinomycetota</taxon>
        <taxon>Actinomycetes</taxon>
        <taxon>Streptosporangiales</taxon>
        <taxon>Nocardiopsidaceae</taxon>
        <taxon>Nocardiopsis</taxon>
    </lineage>
</organism>
<evidence type="ECO:0000313" key="3">
    <source>
        <dbReference type="EMBL" id="NKY98007.1"/>
    </source>
</evidence>
<evidence type="ECO:0000256" key="2">
    <source>
        <dbReference type="SAM" id="SignalP"/>
    </source>
</evidence>
<feature type="compositionally biased region" description="Basic and acidic residues" evidence="1">
    <location>
        <begin position="190"/>
        <end position="200"/>
    </location>
</feature>
<dbReference type="Proteomes" id="UP000553209">
    <property type="component" value="Unassembled WGS sequence"/>
</dbReference>
<protein>
    <submittedName>
        <fullName evidence="3">Uncharacterized protein</fullName>
    </submittedName>
</protein>
<evidence type="ECO:0000313" key="4">
    <source>
        <dbReference type="Proteomes" id="UP000553209"/>
    </source>
</evidence>
<dbReference type="SUPFAM" id="SSF56973">
    <property type="entry name" value="Aerolisin/ETX pore-forming domain"/>
    <property type="match status" value="1"/>
</dbReference>
<feature type="region of interest" description="Disordered" evidence="1">
    <location>
        <begin position="175"/>
        <end position="200"/>
    </location>
</feature>
<dbReference type="RefSeq" id="WP_168444001.1">
    <property type="nucleotide sequence ID" value="NZ_JAAXPG010000008.1"/>
</dbReference>
<name>A0A7X6MB42_9ACTN</name>
<dbReference type="EMBL" id="JAAXPG010000008">
    <property type="protein sequence ID" value="NKY98007.1"/>
    <property type="molecule type" value="Genomic_DNA"/>
</dbReference>
<dbReference type="AlphaFoldDB" id="A0A7X6MB42"/>
<reference evidence="3 4" key="1">
    <citation type="submission" date="2020-04" db="EMBL/GenBank/DDBJ databases">
        <title>MicrobeNet Type strains.</title>
        <authorList>
            <person name="Nicholson A.C."/>
        </authorList>
    </citation>
    <scope>NUCLEOTIDE SEQUENCE [LARGE SCALE GENOMIC DNA]</scope>
    <source>
        <strain evidence="3 4">ATCC 23612</strain>
    </source>
</reference>
<feature type="compositionally biased region" description="Polar residues" evidence="1">
    <location>
        <begin position="178"/>
        <end position="189"/>
    </location>
</feature>
<accession>A0A7X6MB42</accession>
<sequence length="200" mass="21970">MRTLAAGAAAGLAAVLALAPAPAAADHERNPTVRELLERCGEGTDVCEFHPSGQPEYFQNTSEPVGSPVYNCTDHEQMSMVQWSETTGETNSVNLSMTATFGAVFKQSFSVSYGHEWSSSHTQSQRTQVVAQPGEVARVYYGPRMQRVHGTYELHFPDREWGHYVWYAPFTAEGPAQDQGSTVTQSTRPMTDEERAAYCG</sequence>
<gene>
    <name evidence="3" type="ORF">HGB44_10110</name>
</gene>
<proteinExistence type="predicted"/>
<keyword evidence="4" id="KW-1185">Reference proteome</keyword>
<keyword evidence="2" id="KW-0732">Signal</keyword>
<feature type="chain" id="PRO_5031301094" evidence="2">
    <location>
        <begin position="26"/>
        <end position="200"/>
    </location>
</feature>